<protein>
    <submittedName>
        <fullName evidence="2">ABC transporter substrate-binding protein</fullName>
    </submittedName>
</protein>
<dbReference type="InterPro" id="IPR002491">
    <property type="entry name" value="ABC_transptr_periplasmic_BD"/>
</dbReference>
<dbReference type="PROSITE" id="PS50983">
    <property type="entry name" value="FE_B12_PBP"/>
    <property type="match status" value="1"/>
</dbReference>
<accession>A0ABS5W1X9</accession>
<evidence type="ECO:0000313" key="3">
    <source>
        <dbReference type="Proteomes" id="UP000811255"/>
    </source>
</evidence>
<dbReference type="SUPFAM" id="SSF53807">
    <property type="entry name" value="Helical backbone' metal receptor"/>
    <property type="match status" value="1"/>
</dbReference>
<name>A0ABS5W1X9_9SPHN</name>
<gene>
    <name evidence="2" type="ORF">KK137_02140</name>
</gene>
<dbReference type="Gene3D" id="3.40.50.1980">
    <property type="entry name" value="Nitrogenase molybdenum iron protein domain"/>
    <property type="match status" value="2"/>
</dbReference>
<dbReference type="Pfam" id="PF01497">
    <property type="entry name" value="Peripla_BP_2"/>
    <property type="match status" value="1"/>
</dbReference>
<dbReference type="InterPro" id="IPR050902">
    <property type="entry name" value="ABC_Transporter_SBP"/>
</dbReference>
<organism evidence="2 3">
    <name type="scientific">Croceibacterium selenioxidans</name>
    <dbReference type="NCBI Taxonomy" id="2838833"/>
    <lineage>
        <taxon>Bacteria</taxon>
        <taxon>Pseudomonadati</taxon>
        <taxon>Pseudomonadota</taxon>
        <taxon>Alphaproteobacteria</taxon>
        <taxon>Sphingomonadales</taxon>
        <taxon>Erythrobacteraceae</taxon>
        <taxon>Croceibacterium</taxon>
    </lineage>
</organism>
<dbReference type="EMBL" id="JAHFVK010000001">
    <property type="protein sequence ID" value="MBT2133122.1"/>
    <property type="molecule type" value="Genomic_DNA"/>
</dbReference>
<evidence type="ECO:0000259" key="1">
    <source>
        <dbReference type="PROSITE" id="PS50983"/>
    </source>
</evidence>
<sequence length="254" mass="27284">MSTNMCSDILLLMLVPKDRIASITYLAHDQVEVLMPGADAGVAINHGSAEEVVAQHPDLILASPWSASAMRRLAGKVRAPLIEIEAANSFDDIRRITRQVGRAVGEPGRAEVLIAEMDAKLALLDRDRPTRPIEVAAWSSGDTVPGAGTLTDEIIRRAGAVNLARRMPDASYSTFGVEELLAARPDAIMRGEDRYDGPALRDAVSEHPAIRKAYAGRRISYPASLYACGLPQSADAALQLRAALAKVPQGGVRW</sequence>
<evidence type="ECO:0000313" key="2">
    <source>
        <dbReference type="EMBL" id="MBT2133122.1"/>
    </source>
</evidence>
<dbReference type="PANTHER" id="PTHR30535:SF34">
    <property type="entry name" value="MOLYBDATE-BINDING PROTEIN MOLA"/>
    <property type="match status" value="1"/>
</dbReference>
<feature type="domain" description="Fe/B12 periplasmic-binding" evidence="1">
    <location>
        <begin position="1"/>
        <end position="249"/>
    </location>
</feature>
<dbReference type="PANTHER" id="PTHR30535">
    <property type="entry name" value="VITAMIN B12-BINDING PROTEIN"/>
    <property type="match status" value="1"/>
</dbReference>
<dbReference type="RefSeq" id="WP_214534404.1">
    <property type="nucleotide sequence ID" value="NZ_JAHFVK010000001.1"/>
</dbReference>
<reference evidence="2 3" key="1">
    <citation type="submission" date="2021-05" db="EMBL/GenBank/DDBJ databases">
        <title>Croceibacterium sp. LX-88 genome sequence.</title>
        <authorList>
            <person name="Luo X."/>
        </authorList>
    </citation>
    <scope>NUCLEOTIDE SEQUENCE [LARGE SCALE GENOMIC DNA]</scope>
    <source>
        <strain evidence="2 3">LX-88</strain>
    </source>
</reference>
<dbReference type="Proteomes" id="UP000811255">
    <property type="component" value="Unassembled WGS sequence"/>
</dbReference>
<keyword evidence="3" id="KW-1185">Reference proteome</keyword>
<comment type="caution">
    <text evidence="2">The sequence shown here is derived from an EMBL/GenBank/DDBJ whole genome shotgun (WGS) entry which is preliminary data.</text>
</comment>
<proteinExistence type="predicted"/>